<sequence length="140" mass="13711">MTTLRVASDLAAVMVPIGYVGAALAAIFAIVAAVAIVRGAGGLAGGAVGLWIVGALMSCAASFARDWTPLILAGGSLVAMLIIGAVVRAIVNAAAVGRSDRTVEEALPTAVPVSKAPTAPTPKPVLTKTGPATASVAIVR</sequence>
<organism evidence="2 3">
    <name type="scientific">Microbacterium oxydans</name>
    <dbReference type="NCBI Taxonomy" id="82380"/>
    <lineage>
        <taxon>Bacteria</taxon>
        <taxon>Bacillati</taxon>
        <taxon>Actinomycetota</taxon>
        <taxon>Actinomycetes</taxon>
        <taxon>Micrococcales</taxon>
        <taxon>Microbacteriaceae</taxon>
        <taxon>Microbacterium</taxon>
    </lineage>
</organism>
<keyword evidence="1" id="KW-0812">Transmembrane</keyword>
<protein>
    <submittedName>
        <fullName evidence="2">Uncharacterized protein</fullName>
    </submittedName>
</protein>
<name>A0A0F0L4I2_9MICO</name>
<dbReference type="OrthoDB" id="5084066at2"/>
<proteinExistence type="predicted"/>
<keyword evidence="1" id="KW-0472">Membrane</keyword>
<feature type="transmembrane region" description="Helical" evidence="1">
    <location>
        <begin position="43"/>
        <end position="64"/>
    </location>
</feature>
<comment type="caution">
    <text evidence="2">The sequence shown here is derived from an EMBL/GenBank/DDBJ whole genome shotgun (WGS) entry which is preliminary data.</text>
</comment>
<feature type="transmembrane region" description="Helical" evidence="1">
    <location>
        <begin position="12"/>
        <end position="36"/>
    </location>
</feature>
<dbReference type="Proteomes" id="UP000033725">
    <property type="component" value="Unassembled WGS sequence"/>
</dbReference>
<gene>
    <name evidence="2" type="ORF">RN51_00013</name>
</gene>
<dbReference type="EMBL" id="JYIV01000004">
    <property type="protein sequence ID" value="KJL27210.1"/>
    <property type="molecule type" value="Genomic_DNA"/>
</dbReference>
<keyword evidence="1" id="KW-1133">Transmembrane helix</keyword>
<evidence type="ECO:0000313" key="3">
    <source>
        <dbReference type="Proteomes" id="UP000033725"/>
    </source>
</evidence>
<accession>A0A0F0L4I2</accession>
<feature type="transmembrane region" description="Helical" evidence="1">
    <location>
        <begin position="70"/>
        <end position="91"/>
    </location>
</feature>
<evidence type="ECO:0000256" key="1">
    <source>
        <dbReference type="SAM" id="Phobius"/>
    </source>
</evidence>
<dbReference type="AlphaFoldDB" id="A0A0F0L4I2"/>
<reference evidence="2 3" key="1">
    <citation type="submission" date="2015-02" db="EMBL/GenBank/DDBJ databases">
        <title>Draft genome sequences of ten Microbacterium spp. with emphasis on heavy metal contaminated environments.</title>
        <authorList>
            <person name="Corretto E."/>
        </authorList>
    </citation>
    <scope>NUCLEOTIDE SEQUENCE [LARGE SCALE GENOMIC DNA]</scope>
    <source>
        <strain evidence="2 3">BEL163</strain>
    </source>
</reference>
<dbReference type="RefSeq" id="WP_156149044.1">
    <property type="nucleotide sequence ID" value="NZ_JYIV01000004.1"/>
</dbReference>
<evidence type="ECO:0000313" key="2">
    <source>
        <dbReference type="EMBL" id="KJL27210.1"/>
    </source>
</evidence>
<dbReference type="PATRIC" id="fig|82380.10.peg.11"/>